<accession>A0A2V1JZB4</accession>
<dbReference type="AlphaFoldDB" id="A0A2V1JZB4"/>
<gene>
    <name evidence="5" type="ORF">DD235_14715</name>
</gene>
<evidence type="ECO:0000256" key="2">
    <source>
        <dbReference type="ARBA" id="ARBA00022617"/>
    </source>
</evidence>
<keyword evidence="1" id="KW-0813">Transport</keyword>
<reference evidence="6" key="1">
    <citation type="submission" date="2018-05" db="EMBL/GenBank/DDBJ databases">
        <authorList>
            <person name="Li Y."/>
        </authorList>
    </citation>
    <scope>NUCLEOTIDE SEQUENCE [LARGE SCALE GENOMIC DNA]</scope>
    <source>
        <strain evidence="6">3d-2-2</strain>
    </source>
</reference>
<dbReference type="Pfam" id="PF01152">
    <property type="entry name" value="Bac_globin"/>
    <property type="match status" value="1"/>
</dbReference>
<evidence type="ECO:0000256" key="1">
    <source>
        <dbReference type="ARBA" id="ARBA00022448"/>
    </source>
</evidence>
<dbReference type="GO" id="GO:0046872">
    <property type="term" value="F:metal ion binding"/>
    <property type="evidence" value="ECO:0007669"/>
    <property type="project" value="UniProtKB-KW"/>
</dbReference>
<evidence type="ECO:0000256" key="3">
    <source>
        <dbReference type="ARBA" id="ARBA00022723"/>
    </source>
</evidence>
<dbReference type="CDD" id="cd08916">
    <property type="entry name" value="TrHb3_P"/>
    <property type="match status" value="1"/>
</dbReference>
<keyword evidence="2" id="KW-0349">Heme</keyword>
<comment type="caution">
    <text evidence="5">The sequence shown here is derived from an EMBL/GenBank/DDBJ whole genome shotgun (WGS) entry which is preliminary data.</text>
</comment>
<sequence length="133" mass="14847">MPDPTLCTEQEITGLVHQFYGRIRADETLGPIFEASVDDWDAHLVLLVDFWSSLLRGTRRFSGSPMTKHAALPDLTADMFRRWLAIFHQCTAELDNAAMRSEVEAMAGRIANKLWANYQGVHGTGHPGSHQPA</sequence>
<dbReference type="EMBL" id="QETA01000007">
    <property type="protein sequence ID" value="PWF21510.1"/>
    <property type="molecule type" value="Genomic_DNA"/>
</dbReference>
<organism evidence="5 6">
    <name type="scientific">Corticimicrobacter populi</name>
    <dbReference type="NCBI Taxonomy" id="2175229"/>
    <lineage>
        <taxon>Bacteria</taxon>
        <taxon>Pseudomonadati</taxon>
        <taxon>Pseudomonadota</taxon>
        <taxon>Betaproteobacteria</taxon>
        <taxon>Burkholderiales</taxon>
        <taxon>Alcaligenaceae</taxon>
        <taxon>Corticimicrobacter</taxon>
    </lineage>
</organism>
<keyword evidence="4" id="KW-0408">Iron</keyword>
<proteinExistence type="predicted"/>
<evidence type="ECO:0000256" key="4">
    <source>
        <dbReference type="ARBA" id="ARBA00023004"/>
    </source>
</evidence>
<dbReference type="SUPFAM" id="SSF46458">
    <property type="entry name" value="Globin-like"/>
    <property type="match status" value="1"/>
</dbReference>
<keyword evidence="3" id="KW-0479">Metal-binding</keyword>
<dbReference type="GO" id="GO:0019825">
    <property type="term" value="F:oxygen binding"/>
    <property type="evidence" value="ECO:0007669"/>
    <property type="project" value="InterPro"/>
</dbReference>
<dbReference type="InterPro" id="IPR009050">
    <property type="entry name" value="Globin-like_sf"/>
</dbReference>
<dbReference type="Proteomes" id="UP000245212">
    <property type="component" value="Unassembled WGS sequence"/>
</dbReference>
<evidence type="ECO:0000313" key="5">
    <source>
        <dbReference type="EMBL" id="PWF21510.1"/>
    </source>
</evidence>
<dbReference type="Gene3D" id="1.10.490.10">
    <property type="entry name" value="Globins"/>
    <property type="match status" value="1"/>
</dbReference>
<dbReference type="GO" id="GO:0020037">
    <property type="term" value="F:heme binding"/>
    <property type="evidence" value="ECO:0007669"/>
    <property type="project" value="InterPro"/>
</dbReference>
<protein>
    <submittedName>
        <fullName evidence="5">Preprotein translocase subunit TatC</fullName>
    </submittedName>
</protein>
<dbReference type="RefSeq" id="WP_109062853.1">
    <property type="nucleotide sequence ID" value="NZ_QETA01000007.1"/>
</dbReference>
<dbReference type="InterPro" id="IPR012292">
    <property type="entry name" value="Globin/Proto"/>
</dbReference>
<dbReference type="InterPro" id="IPR001486">
    <property type="entry name" value="Hemoglobin_trunc"/>
</dbReference>
<evidence type="ECO:0000313" key="6">
    <source>
        <dbReference type="Proteomes" id="UP000245212"/>
    </source>
</evidence>
<keyword evidence="6" id="KW-1185">Reference proteome</keyword>
<name>A0A2V1JZB4_9BURK</name>